<dbReference type="STRING" id="573501.SAMN04487999_2794"/>
<evidence type="ECO:0000313" key="1">
    <source>
        <dbReference type="EMBL" id="RXG28144.1"/>
    </source>
</evidence>
<gene>
    <name evidence="1" type="ORF">DSM01_2651</name>
    <name evidence="2" type="ORF">SAMN04487999_2794</name>
</gene>
<dbReference type="OrthoDB" id="1436858at2"/>
<reference evidence="3" key="2">
    <citation type="submission" date="2016-11" db="EMBL/GenBank/DDBJ databases">
        <authorList>
            <person name="Varghese N."/>
            <person name="Submissions S."/>
        </authorList>
    </citation>
    <scope>NUCLEOTIDE SEQUENCE [LARGE SCALE GENOMIC DNA]</scope>
    <source>
        <strain evidence="3">DSM 19859</strain>
    </source>
</reference>
<evidence type="ECO:0000313" key="2">
    <source>
        <dbReference type="EMBL" id="SHI20759.1"/>
    </source>
</evidence>
<dbReference type="EMBL" id="QOVN01000005">
    <property type="protein sequence ID" value="RXG28144.1"/>
    <property type="molecule type" value="Genomic_DNA"/>
</dbReference>
<protein>
    <submittedName>
        <fullName evidence="2">Uncharacterized protein</fullName>
    </submittedName>
</protein>
<reference evidence="2" key="1">
    <citation type="submission" date="2016-11" db="EMBL/GenBank/DDBJ databases">
        <authorList>
            <person name="Jaros S."/>
            <person name="Januszkiewicz K."/>
            <person name="Wedrychowicz H."/>
        </authorList>
    </citation>
    <scope>NUCLEOTIDE SEQUENCE [LARGE SCALE GENOMIC DNA]</scope>
    <source>
        <strain evidence="2">DSM 19859</strain>
    </source>
</reference>
<dbReference type="InterPro" id="IPR038714">
    <property type="entry name" value="YfeY-like_sf"/>
</dbReference>
<sequence length="181" mass="20448">MKRIFFAAIITNLLFTSCDSDSSFKVTADRVGELTKETQVNELKTIFSNDSVVDQNSGLSEELNVNAIEIYEKGGKQLLSLMPTKDGNPKTIKTVQVFDERYTTEEGINLNSTYKDITEAYEISRIETLISSIVIFVDDINAYFTIDRDELPGELRFNMDAKVTGAEIPNDAKIKYFMIGW</sequence>
<proteinExistence type="predicted"/>
<organism evidence="2 3">
    <name type="scientific">Leeuwenhoekiella palythoae</name>
    <dbReference type="NCBI Taxonomy" id="573501"/>
    <lineage>
        <taxon>Bacteria</taxon>
        <taxon>Pseudomonadati</taxon>
        <taxon>Bacteroidota</taxon>
        <taxon>Flavobacteriia</taxon>
        <taxon>Flavobacteriales</taxon>
        <taxon>Flavobacteriaceae</taxon>
        <taxon>Leeuwenhoekiella</taxon>
    </lineage>
</organism>
<accession>A0A1M5Z957</accession>
<dbReference type="Proteomes" id="UP000290037">
    <property type="component" value="Unassembled WGS sequence"/>
</dbReference>
<dbReference type="RefSeq" id="WP_072984017.1">
    <property type="nucleotide sequence ID" value="NZ_CP084318.1"/>
</dbReference>
<keyword evidence="4" id="KW-1185">Reference proteome</keyword>
<dbReference type="PROSITE" id="PS51257">
    <property type="entry name" value="PROKAR_LIPOPROTEIN"/>
    <property type="match status" value="1"/>
</dbReference>
<name>A0A1M5Z957_9FLAO</name>
<reference evidence="1 4" key="3">
    <citation type="submission" date="2018-07" db="EMBL/GenBank/DDBJ databases">
        <title>Leeuwenhoekiella genomics.</title>
        <authorList>
            <person name="Tahon G."/>
            <person name="Willems A."/>
        </authorList>
    </citation>
    <scope>NUCLEOTIDE SEQUENCE [LARGE SCALE GENOMIC DNA]</scope>
    <source>
        <strain evidence="1 4">LMG 24856</strain>
    </source>
</reference>
<dbReference type="AlphaFoldDB" id="A0A1M5Z957"/>
<dbReference type="EMBL" id="FQXT01000005">
    <property type="protein sequence ID" value="SHI20759.1"/>
    <property type="molecule type" value="Genomic_DNA"/>
</dbReference>
<dbReference type="Proteomes" id="UP000184240">
    <property type="component" value="Unassembled WGS sequence"/>
</dbReference>
<evidence type="ECO:0000313" key="4">
    <source>
        <dbReference type="Proteomes" id="UP000290037"/>
    </source>
</evidence>
<evidence type="ECO:0000313" key="3">
    <source>
        <dbReference type="Proteomes" id="UP000184240"/>
    </source>
</evidence>
<dbReference type="Gene3D" id="2.60.460.10">
    <property type="entry name" value="protein yfey like domain"/>
    <property type="match status" value="1"/>
</dbReference>